<proteinExistence type="predicted"/>
<dbReference type="HOGENOM" id="CLU_1061414_0_0_5"/>
<dbReference type="eggNOG" id="COG0501">
    <property type="taxonomic scope" value="Bacteria"/>
</dbReference>
<dbReference type="RefSeq" id="WP_025294037.1">
    <property type="nucleotide sequence ID" value="NZ_CP006644.1"/>
</dbReference>
<gene>
    <name evidence="1" type="ORF">NX02_21190</name>
</gene>
<dbReference type="EMBL" id="CP006644">
    <property type="protein sequence ID" value="AHE55877.1"/>
    <property type="molecule type" value="Genomic_DNA"/>
</dbReference>
<dbReference type="OrthoDB" id="7170694at2"/>
<evidence type="ECO:0000313" key="2">
    <source>
        <dbReference type="Proteomes" id="UP000018851"/>
    </source>
</evidence>
<sequence length="268" mass="29580">MLGLFGPKRPIDGDAFEWMLATIKWLLRTYDGVAGLHETRLVLPTTDFFPTSAATGHALAEEIFDRVRSAAGMLEWRCRLMPGDPSRPMQVARGFALKHESFAPAGTFIRADDRDGMLAIIRYNPNQLATPPTLVATFAHELAHYLLSAARDYPPGGRDLKELATDLTAVFLGFGIFMANGAKSFRAFQSFDESGWESSRQGYLSEAALVTALAIVERLSGRSPRDAAPWLKPHLASDLAKADAYLSRRHPDLARDIEAIDLDAYRAE</sequence>
<organism evidence="1 2">
    <name type="scientific">Sphingomonas sanxanigenens DSM 19645 = NX02</name>
    <dbReference type="NCBI Taxonomy" id="1123269"/>
    <lineage>
        <taxon>Bacteria</taxon>
        <taxon>Pseudomonadati</taxon>
        <taxon>Pseudomonadota</taxon>
        <taxon>Alphaproteobacteria</taxon>
        <taxon>Sphingomonadales</taxon>
        <taxon>Sphingomonadaceae</taxon>
        <taxon>Sphingomonas</taxon>
    </lineage>
</organism>
<dbReference type="PATRIC" id="fig|1123269.5.peg.4148"/>
<accession>W0AH55</accession>
<keyword evidence="2" id="KW-1185">Reference proteome</keyword>
<protein>
    <submittedName>
        <fullName evidence="1">Uncharacterized protein</fullName>
    </submittedName>
</protein>
<dbReference type="KEGG" id="ssan:NX02_21190"/>
<evidence type="ECO:0000313" key="1">
    <source>
        <dbReference type="EMBL" id="AHE55877.1"/>
    </source>
</evidence>
<dbReference type="AlphaFoldDB" id="W0AH55"/>
<dbReference type="STRING" id="1123269.NX02_21190"/>
<reference evidence="1 2" key="1">
    <citation type="submission" date="2013-07" db="EMBL/GenBank/DDBJ databases">
        <title>Completed genome of Sphingomonas sanxanigenens NX02.</title>
        <authorList>
            <person name="Ma T."/>
            <person name="Huang H."/>
            <person name="Wu M."/>
            <person name="Li X."/>
            <person name="Li G."/>
        </authorList>
    </citation>
    <scope>NUCLEOTIDE SEQUENCE [LARGE SCALE GENOMIC DNA]</scope>
    <source>
        <strain evidence="1 2">NX02</strain>
    </source>
</reference>
<name>W0AH55_9SPHN</name>
<dbReference type="Proteomes" id="UP000018851">
    <property type="component" value="Chromosome"/>
</dbReference>